<dbReference type="EMBL" id="AMYD01002568">
    <property type="protein sequence ID" value="EQB48619.1"/>
    <property type="molecule type" value="Genomic_DNA"/>
</dbReference>
<evidence type="ECO:0000313" key="2">
    <source>
        <dbReference type="Proteomes" id="UP000015530"/>
    </source>
</evidence>
<proteinExistence type="predicted"/>
<reference evidence="2" key="1">
    <citation type="journal article" date="2013" name="Mol. Plant Microbe Interact.">
        <title>Global aspects of pacC regulation of pathogenicity genes in Colletotrichum gloeosporioides as revealed by transcriptome analysis.</title>
        <authorList>
            <person name="Alkan N."/>
            <person name="Meng X."/>
            <person name="Friedlander G."/>
            <person name="Reuveni E."/>
            <person name="Sukno S."/>
            <person name="Sherman A."/>
            <person name="Thon M."/>
            <person name="Fluhr R."/>
            <person name="Prusky D."/>
        </authorList>
    </citation>
    <scope>NUCLEOTIDE SEQUENCE [LARGE SCALE GENOMIC DNA]</scope>
    <source>
        <strain evidence="2">Cg-14</strain>
    </source>
</reference>
<gene>
    <name evidence="1" type="ORF">CGLO_12134</name>
</gene>
<sequence>MLRGVYRVIFEG</sequence>
<evidence type="ECO:0000313" key="1">
    <source>
        <dbReference type="EMBL" id="EQB48619.1"/>
    </source>
</evidence>
<organism evidence="1 2">
    <name type="scientific">Colletotrichum gloeosporioides (strain Cg-14)</name>
    <name type="common">Anthracnose fungus</name>
    <name type="synonym">Glomerella cingulata</name>
    <dbReference type="NCBI Taxonomy" id="1237896"/>
    <lineage>
        <taxon>Eukaryota</taxon>
        <taxon>Fungi</taxon>
        <taxon>Dikarya</taxon>
        <taxon>Ascomycota</taxon>
        <taxon>Pezizomycotina</taxon>
        <taxon>Sordariomycetes</taxon>
        <taxon>Hypocreomycetidae</taxon>
        <taxon>Glomerellales</taxon>
        <taxon>Glomerellaceae</taxon>
        <taxon>Colletotrichum</taxon>
        <taxon>Colletotrichum gloeosporioides species complex</taxon>
    </lineage>
</organism>
<name>T0K9D0_COLGC</name>
<comment type="caution">
    <text evidence="1">The sequence shown here is derived from an EMBL/GenBank/DDBJ whole genome shotgun (WGS) entry which is preliminary data.</text>
</comment>
<dbReference type="HOGENOM" id="CLU_3436806_0_0_1"/>
<protein>
    <submittedName>
        <fullName evidence="1">Uncharacterized protein</fullName>
    </submittedName>
</protein>
<accession>T0K9D0</accession>
<dbReference type="Proteomes" id="UP000015530">
    <property type="component" value="Unassembled WGS sequence"/>
</dbReference>